<sequence>MEEHHGHQWPPQLPSKHPVVQLKLVTEAEISRQPKPDLRPTNQHKIRAFPLSIDIEYFTISHYGSFLPTQSQLRRCFVKVLALPHFVVLSIMVSVQCSLFFPTQILGSGSPTILGAFNADGRRSGWMREDTCHFEVEVLRIYGCQELWSHGFGARPVSDGPYQPVDAADVRRRVAFGARQDNEFAVRAGTAACIGHAGPL</sequence>
<evidence type="ECO:0000313" key="2">
    <source>
        <dbReference type="EMBL" id="EJK58819.1"/>
    </source>
</evidence>
<proteinExistence type="predicted"/>
<comment type="caution">
    <text evidence="2">The sequence shown here is derived from an EMBL/GenBank/DDBJ whole genome shotgun (WGS) entry which is preliminary data.</text>
</comment>
<keyword evidence="3" id="KW-1185">Reference proteome</keyword>
<evidence type="ECO:0000313" key="3">
    <source>
        <dbReference type="Proteomes" id="UP000266841"/>
    </source>
</evidence>
<gene>
    <name evidence="2" type="ORF">THAOC_21022</name>
</gene>
<dbReference type="EMBL" id="AGNL01024160">
    <property type="protein sequence ID" value="EJK58819.1"/>
    <property type="molecule type" value="Genomic_DNA"/>
</dbReference>
<organism evidence="2 3">
    <name type="scientific">Thalassiosira oceanica</name>
    <name type="common">Marine diatom</name>
    <dbReference type="NCBI Taxonomy" id="159749"/>
    <lineage>
        <taxon>Eukaryota</taxon>
        <taxon>Sar</taxon>
        <taxon>Stramenopiles</taxon>
        <taxon>Ochrophyta</taxon>
        <taxon>Bacillariophyta</taxon>
        <taxon>Coscinodiscophyceae</taxon>
        <taxon>Thalassiosirophycidae</taxon>
        <taxon>Thalassiosirales</taxon>
        <taxon>Thalassiosiraceae</taxon>
        <taxon>Thalassiosira</taxon>
    </lineage>
</organism>
<dbReference type="Proteomes" id="UP000266841">
    <property type="component" value="Unassembled WGS sequence"/>
</dbReference>
<protein>
    <recommendedName>
        <fullName evidence="1">DUF6743 domain-containing protein</fullName>
    </recommendedName>
</protein>
<dbReference type="Pfam" id="PF20528">
    <property type="entry name" value="DUF6743"/>
    <property type="match status" value="1"/>
</dbReference>
<dbReference type="AlphaFoldDB" id="K0S1Z6"/>
<evidence type="ECO:0000259" key="1">
    <source>
        <dbReference type="Pfam" id="PF20528"/>
    </source>
</evidence>
<reference evidence="2 3" key="1">
    <citation type="journal article" date="2012" name="Genome Biol.">
        <title>Genome and low-iron response of an oceanic diatom adapted to chronic iron limitation.</title>
        <authorList>
            <person name="Lommer M."/>
            <person name="Specht M."/>
            <person name="Roy A.S."/>
            <person name="Kraemer L."/>
            <person name="Andreson R."/>
            <person name="Gutowska M.A."/>
            <person name="Wolf J."/>
            <person name="Bergner S.V."/>
            <person name="Schilhabel M.B."/>
            <person name="Klostermeier U.C."/>
            <person name="Beiko R.G."/>
            <person name="Rosenstiel P."/>
            <person name="Hippler M."/>
            <person name="Laroche J."/>
        </authorList>
    </citation>
    <scope>NUCLEOTIDE SEQUENCE [LARGE SCALE GENOMIC DNA]</scope>
    <source>
        <strain evidence="2 3">CCMP1005</strain>
    </source>
</reference>
<accession>K0S1Z6</accession>
<dbReference type="InterPro" id="IPR046631">
    <property type="entry name" value="DUF6743"/>
</dbReference>
<feature type="domain" description="DUF6743" evidence="1">
    <location>
        <begin position="126"/>
        <end position="188"/>
    </location>
</feature>
<name>K0S1Z6_THAOC</name>